<keyword evidence="2" id="KW-0812">Transmembrane</keyword>
<feature type="region of interest" description="Disordered" evidence="1">
    <location>
        <begin position="1"/>
        <end position="24"/>
    </location>
</feature>
<proteinExistence type="predicted"/>
<organism evidence="3 4">
    <name type="scientific">Rotaria magnacalcarata</name>
    <dbReference type="NCBI Taxonomy" id="392030"/>
    <lineage>
        <taxon>Eukaryota</taxon>
        <taxon>Metazoa</taxon>
        <taxon>Spiralia</taxon>
        <taxon>Gnathifera</taxon>
        <taxon>Rotifera</taxon>
        <taxon>Eurotatoria</taxon>
        <taxon>Bdelloidea</taxon>
        <taxon>Philodinida</taxon>
        <taxon>Philodinidae</taxon>
        <taxon>Rotaria</taxon>
    </lineage>
</organism>
<feature type="transmembrane region" description="Helical" evidence="2">
    <location>
        <begin position="197"/>
        <end position="219"/>
    </location>
</feature>
<accession>A0A815BK33</accession>
<keyword evidence="2" id="KW-0472">Membrane</keyword>
<keyword evidence="2" id="KW-1133">Transmembrane helix</keyword>
<dbReference type="AlphaFoldDB" id="A0A815BK33"/>
<dbReference type="OrthoDB" id="10034247at2759"/>
<evidence type="ECO:0000313" key="4">
    <source>
        <dbReference type="Proteomes" id="UP000663834"/>
    </source>
</evidence>
<reference evidence="3" key="1">
    <citation type="submission" date="2021-02" db="EMBL/GenBank/DDBJ databases">
        <authorList>
            <person name="Nowell W R."/>
        </authorList>
    </citation>
    <scope>NUCLEOTIDE SEQUENCE</scope>
</reference>
<protein>
    <submittedName>
        <fullName evidence="3">Uncharacterized protein</fullName>
    </submittedName>
</protein>
<feature type="region of interest" description="Disordered" evidence="1">
    <location>
        <begin position="242"/>
        <end position="281"/>
    </location>
</feature>
<evidence type="ECO:0000256" key="2">
    <source>
        <dbReference type="SAM" id="Phobius"/>
    </source>
</evidence>
<gene>
    <name evidence="3" type="ORF">KQP761_LOCUS3274</name>
</gene>
<sequence>MRNPKVHSTHTASVSHPDKVKRNTTAISNVRVTRSRVSSCFSHKFHDKPKLSAGLGQPSNHHYIHNNAYSTIPYDMHSVPEHGSQIPLSAKTISNQAFEYHALSTATSHVEKRSASQLYCDEIRAKIASINTFKDNFKSTSTIRKNQIINNSFVLDICEKNTRRTSLTNTIKEKCRRRRRRRCCGDFYPCCSPCCCLIASLLLSITLAALAAIIVLLILPKTNAAITTTTSTTTTSVTTTTTTSATSSTTTSTSTSTTTSTTTQTTTSSTTSTSATTSTSTSTTSVTTLTTTAVTTGATTVTITSNACTSGWTGVTVFTVCTSCPNMIPYQQYTYSYVAIATQTLISFALREDVGFLALDDISVKGSSPRTVELIGNGGFETGSFSPWIYCNPAGASYAGVIQETSNYFSFGGQTYAAHSGTYYYCDGAVGYADYISQNFATNIGETYTISFWLFNEGSTSNSDVRIILSI</sequence>
<name>A0A815BK33_9BILA</name>
<evidence type="ECO:0000256" key="1">
    <source>
        <dbReference type="SAM" id="MobiDB-lite"/>
    </source>
</evidence>
<dbReference type="Proteomes" id="UP000663834">
    <property type="component" value="Unassembled WGS sequence"/>
</dbReference>
<comment type="caution">
    <text evidence="3">The sequence shown here is derived from an EMBL/GenBank/DDBJ whole genome shotgun (WGS) entry which is preliminary data.</text>
</comment>
<dbReference type="EMBL" id="CAJNOW010000322">
    <property type="protein sequence ID" value="CAF1270741.1"/>
    <property type="molecule type" value="Genomic_DNA"/>
</dbReference>
<evidence type="ECO:0000313" key="3">
    <source>
        <dbReference type="EMBL" id="CAF1270741.1"/>
    </source>
</evidence>
<dbReference type="Gene3D" id="2.60.120.260">
    <property type="entry name" value="Galactose-binding domain-like"/>
    <property type="match status" value="1"/>
</dbReference>